<organism evidence="2">
    <name type="scientific">marine sediment metagenome</name>
    <dbReference type="NCBI Taxonomy" id="412755"/>
    <lineage>
        <taxon>unclassified sequences</taxon>
        <taxon>metagenomes</taxon>
        <taxon>ecological metagenomes</taxon>
    </lineage>
</organism>
<evidence type="ECO:0000256" key="1">
    <source>
        <dbReference type="ARBA" id="ARBA00023172"/>
    </source>
</evidence>
<dbReference type="InterPro" id="IPR011010">
    <property type="entry name" value="DNA_brk_join_enz"/>
</dbReference>
<protein>
    <recommendedName>
        <fullName evidence="3">Tyr recombinase domain-containing protein</fullName>
    </recommendedName>
</protein>
<sequence length="292" mass="34035">MDNNTLLEKYSKGLSSSGKTRTLYMRFAEDFLNYADGEFSRGKIDGYIEHLRNQHEYSDGSVNFAFRVARTLFTRNGDVLKEAGFEWPYRRGESPQIREDRIQAPALDPDTIEEAIVAVKEDGSPEEKAFLAISTTYGLRRVEMVELDEHDVRLKDRTIHIATAKHGRERTHLIPEIIVPYLAGYDFSQKRSDYFIFALWYRIEYRIDFPHINQVGWHSIRRTLNTLLEPHVSRNTLNSFMRWKQRTSSDMSFRYSAIKFVGKQGETTKVVGDALTGDNQVFKAHPFLEYWS</sequence>
<keyword evidence="1" id="KW-0233">DNA recombination</keyword>
<dbReference type="AlphaFoldDB" id="A0A0F9NG07"/>
<accession>A0A0F9NG07</accession>
<dbReference type="GO" id="GO:0015074">
    <property type="term" value="P:DNA integration"/>
    <property type="evidence" value="ECO:0007669"/>
    <property type="project" value="InterPro"/>
</dbReference>
<evidence type="ECO:0008006" key="3">
    <source>
        <dbReference type="Google" id="ProtNLM"/>
    </source>
</evidence>
<gene>
    <name evidence="2" type="ORF">LCGC14_0971410</name>
</gene>
<evidence type="ECO:0000313" key="2">
    <source>
        <dbReference type="EMBL" id="KKN16879.1"/>
    </source>
</evidence>
<dbReference type="InterPro" id="IPR013762">
    <property type="entry name" value="Integrase-like_cat_sf"/>
</dbReference>
<comment type="caution">
    <text evidence="2">The sequence shown here is derived from an EMBL/GenBank/DDBJ whole genome shotgun (WGS) entry which is preliminary data.</text>
</comment>
<reference evidence="2" key="1">
    <citation type="journal article" date="2015" name="Nature">
        <title>Complex archaea that bridge the gap between prokaryotes and eukaryotes.</title>
        <authorList>
            <person name="Spang A."/>
            <person name="Saw J.H."/>
            <person name="Jorgensen S.L."/>
            <person name="Zaremba-Niedzwiedzka K."/>
            <person name="Martijn J."/>
            <person name="Lind A.E."/>
            <person name="van Eijk R."/>
            <person name="Schleper C."/>
            <person name="Guy L."/>
            <person name="Ettema T.J."/>
        </authorList>
    </citation>
    <scope>NUCLEOTIDE SEQUENCE</scope>
</reference>
<dbReference type="Gene3D" id="1.10.443.10">
    <property type="entry name" value="Intergrase catalytic core"/>
    <property type="match status" value="1"/>
</dbReference>
<proteinExistence type="predicted"/>
<dbReference type="GO" id="GO:0003677">
    <property type="term" value="F:DNA binding"/>
    <property type="evidence" value="ECO:0007669"/>
    <property type="project" value="InterPro"/>
</dbReference>
<dbReference type="EMBL" id="LAZR01003572">
    <property type="protein sequence ID" value="KKN16879.1"/>
    <property type="molecule type" value="Genomic_DNA"/>
</dbReference>
<dbReference type="GO" id="GO:0006310">
    <property type="term" value="P:DNA recombination"/>
    <property type="evidence" value="ECO:0007669"/>
    <property type="project" value="UniProtKB-KW"/>
</dbReference>
<name>A0A0F9NG07_9ZZZZ</name>
<dbReference type="SUPFAM" id="SSF56349">
    <property type="entry name" value="DNA breaking-rejoining enzymes"/>
    <property type="match status" value="1"/>
</dbReference>